<protein>
    <submittedName>
        <fullName evidence="2">Uncharacterized protein</fullName>
    </submittedName>
</protein>
<evidence type="ECO:0000256" key="1">
    <source>
        <dbReference type="SAM" id="MobiDB-lite"/>
    </source>
</evidence>
<dbReference type="AlphaFoldDB" id="A0A1I2WSX0"/>
<accession>A0A1I2WSX0</accession>
<proteinExistence type="predicted"/>
<keyword evidence="3" id="KW-1185">Reference proteome</keyword>
<evidence type="ECO:0000313" key="3">
    <source>
        <dbReference type="Proteomes" id="UP000199337"/>
    </source>
</evidence>
<reference evidence="3" key="1">
    <citation type="submission" date="2016-10" db="EMBL/GenBank/DDBJ databases">
        <authorList>
            <person name="Varghese N."/>
            <person name="Submissions S."/>
        </authorList>
    </citation>
    <scope>NUCLEOTIDE SEQUENCE [LARGE SCALE GENOMIC DNA]</scope>
    <source>
        <strain evidence="3">DSM 17038</strain>
    </source>
</reference>
<dbReference type="EMBL" id="FOOX01000014">
    <property type="protein sequence ID" value="SFH04312.1"/>
    <property type="molecule type" value="Genomic_DNA"/>
</dbReference>
<evidence type="ECO:0000313" key="2">
    <source>
        <dbReference type="EMBL" id="SFH04312.1"/>
    </source>
</evidence>
<sequence>MRARFIASKHSDSLIHSSQNTEVSNQNESTFIVSIPTTDS</sequence>
<name>A0A1I2WSX0_9FIRM</name>
<dbReference type="STRING" id="341036.SAMN05660649_03632"/>
<organism evidence="2 3">
    <name type="scientific">Desulfotruncus arcticus DSM 17038</name>
    <dbReference type="NCBI Taxonomy" id="1121424"/>
    <lineage>
        <taxon>Bacteria</taxon>
        <taxon>Bacillati</taxon>
        <taxon>Bacillota</taxon>
        <taxon>Clostridia</taxon>
        <taxon>Eubacteriales</taxon>
        <taxon>Desulfallaceae</taxon>
        <taxon>Desulfotruncus</taxon>
    </lineage>
</organism>
<gene>
    <name evidence="2" type="ORF">SAMN05660649_03632</name>
</gene>
<feature type="region of interest" description="Disordered" evidence="1">
    <location>
        <begin position="17"/>
        <end position="40"/>
    </location>
</feature>
<dbReference type="Proteomes" id="UP000199337">
    <property type="component" value="Unassembled WGS sequence"/>
</dbReference>